<evidence type="ECO:0000256" key="1">
    <source>
        <dbReference type="SAM" id="MobiDB-lite"/>
    </source>
</evidence>
<feature type="domain" description="T6SS Phospholipase effector Tle1-like catalytic" evidence="2">
    <location>
        <begin position="44"/>
        <end position="327"/>
    </location>
</feature>
<comment type="caution">
    <text evidence="3">The sequence shown here is derived from an EMBL/GenBank/DDBJ whole genome shotgun (WGS) entry which is preliminary data.</text>
</comment>
<dbReference type="PANTHER" id="PTHR33840">
    <property type="match status" value="1"/>
</dbReference>
<feature type="region of interest" description="Disordered" evidence="1">
    <location>
        <begin position="506"/>
        <end position="529"/>
    </location>
</feature>
<protein>
    <recommendedName>
        <fullName evidence="2">T6SS Phospholipase effector Tle1-like catalytic domain-containing protein</fullName>
    </recommendedName>
</protein>
<accession>A0A4Q4N2Y6</accession>
<dbReference type="PANTHER" id="PTHR33840:SF16">
    <property type="entry name" value="DUF2235 DOMAIN-CONTAINING PROTEIN"/>
    <property type="match status" value="1"/>
</dbReference>
<dbReference type="Pfam" id="PF09994">
    <property type="entry name" value="T6SS_Tle1-like_cat"/>
    <property type="match status" value="1"/>
</dbReference>
<reference evidence="4" key="1">
    <citation type="journal article" date="2019" name="bioRxiv">
        <title>Genomics, evolutionary history and diagnostics of the Alternaria alternata species group including apple and Asian pear pathotypes.</title>
        <authorList>
            <person name="Armitage A.D."/>
            <person name="Cockerton H.M."/>
            <person name="Sreenivasaprasad S."/>
            <person name="Woodhall J.W."/>
            <person name="Lane C.R."/>
            <person name="Harrison R.J."/>
            <person name="Clarkson J.P."/>
        </authorList>
    </citation>
    <scope>NUCLEOTIDE SEQUENCE [LARGE SCALE GENOMIC DNA]</scope>
    <source>
        <strain evidence="4">FERA 1177</strain>
    </source>
</reference>
<dbReference type="VEuPathDB" id="FungiDB:CC77DRAFT_898983"/>
<dbReference type="InterPro" id="IPR018712">
    <property type="entry name" value="Tle1-like_cat"/>
</dbReference>
<proteinExistence type="predicted"/>
<organism evidence="3 4">
    <name type="scientific">Alternaria alternata</name>
    <name type="common">Alternaria rot fungus</name>
    <name type="synonym">Torula alternata</name>
    <dbReference type="NCBI Taxonomy" id="5599"/>
    <lineage>
        <taxon>Eukaryota</taxon>
        <taxon>Fungi</taxon>
        <taxon>Dikarya</taxon>
        <taxon>Ascomycota</taxon>
        <taxon>Pezizomycotina</taxon>
        <taxon>Dothideomycetes</taxon>
        <taxon>Pleosporomycetidae</taxon>
        <taxon>Pleosporales</taxon>
        <taxon>Pleosporineae</taxon>
        <taxon>Pleosporaceae</taxon>
        <taxon>Alternaria</taxon>
        <taxon>Alternaria sect. Alternaria</taxon>
        <taxon>Alternaria alternata complex</taxon>
    </lineage>
</organism>
<gene>
    <name evidence="3" type="ORF">AA0117_g11921</name>
</gene>
<dbReference type="AlphaFoldDB" id="A0A4Q4N2Y6"/>
<name>A0A4Q4N2Y6_ALTAL</name>
<dbReference type="EMBL" id="PDXD01000060">
    <property type="protein sequence ID" value="RYN66149.1"/>
    <property type="molecule type" value="Genomic_DNA"/>
</dbReference>
<evidence type="ECO:0000313" key="4">
    <source>
        <dbReference type="Proteomes" id="UP000291422"/>
    </source>
</evidence>
<sequence>MSPKSSKPSKLAARLQPQDGFSQTGFVEIPNAEAEEERTTEIRKRLIVCCDGTWFASDKGAKNLPSNVARIGRLVANEGEAIVIENDKGVLKKVPQIVYYQSGVGTGNLTFVDKRVQGAIGQGLDENVCTAYNFLCNNYANGEEIFLFGFSRGAYTARALSGLIVSAGILPPGSMSQFYSMYDAYKKKGKGQAFQQSDGWLENAEKLRITHKHVSIRFVGVWDTVGALGLPDNFVSKFYDFNKSLKFHDTELSDKIRKAAHALALDEYWGTFSPTMWYHRKPVDNGRTKLIQCWFPGYHAHIGGGTTDNLEDESSIDDLTLAWMIDQIGDDLTFSQEEMDVFVAQQTGPRSHRWGEGMLTDSASYAYLAPGAGEWATRTPGEYKLEIPERERSDYYMPTKYYETNEFIHPSVRYRIGKMKVQPEKLGKIKGWLSGETPITKYAPAALDGFKFENSHWPARWTKASRIKGDPDIEIPEYQLSAKWGDSDGGLERRLLPSEVMSELDEANTPQQPVLGNTGYVPPQLHDMR</sequence>
<dbReference type="Proteomes" id="UP000291422">
    <property type="component" value="Unassembled WGS sequence"/>
</dbReference>
<evidence type="ECO:0000259" key="2">
    <source>
        <dbReference type="Pfam" id="PF09994"/>
    </source>
</evidence>
<evidence type="ECO:0000313" key="3">
    <source>
        <dbReference type="EMBL" id="RYN66149.1"/>
    </source>
</evidence>